<dbReference type="Proteomes" id="UP000307808">
    <property type="component" value="Unassembled WGS sequence"/>
</dbReference>
<reference evidence="2 3" key="1">
    <citation type="submission" date="2019-04" db="EMBL/GenBank/DDBJ databases">
        <authorList>
            <person name="Dong K."/>
        </authorList>
    </citation>
    <scope>NUCLEOTIDE SEQUENCE [LARGE SCALE GENOMIC DNA]</scope>
    <source>
        <strain evidence="3">dk3543</strain>
    </source>
</reference>
<accession>A0A4U2YNM0</accession>
<dbReference type="GO" id="GO:0005737">
    <property type="term" value="C:cytoplasm"/>
    <property type="evidence" value="ECO:0007669"/>
    <property type="project" value="TreeGrafter"/>
</dbReference>
<comment type="caution">
    <text evidence="2">The sequence shown here is derived from an EMBL/GenBank/DDBJ whole genome shotgun (WGS) entry which is preliminary data.</text>
</comment>
<dbReference type="SUPFAM" id="SSF51735">
    <property type="entry name" value="NAD(P)-binding Rossmann-fold domains"/>
    <property type="match status" value="1"/>
</dbReference>
<keyword evidence="3" id="KW-1185">Reference proteome</keyword>
<dbReference type="InterPro" id="IPR036291">
    <property type="entry name" value="NAD(P)-bd_dom_sf"/>
</dbReference>
<dbReference type="RefSeq" id="WP_137065723.1">
    <property type="nucleotide sequence ID" value="NZ_CP040748.1"/>
</dbReference>
<dbReference type="InterPro" id="IPR001509">
    <property type="entry name" value="Epimerase_deHydtase"/>
</dbReference>
<dbReference type="EMBL" id="SZPY01000002">
    <property type="protein sequence ID" value="TKI62454.1"/>
    <property type="molecule type" value="Genomic_DNA"/>
</dbReference>
<feature type="domain" description="NAD-dependent epimerase/dehydratase" evidence="1">
    <location>
        <begin position="4"/>
        <end position="235"/>
    </location>
</feature>
<dbReference type="Pfam" id="PF01370">
    <property type="entry name" value="Epimerase"/>
    <property type="match status" value="1"/>
</dbReference>
<protein>
    <submittedName>
        <fullName evidence="2">NAD-dependent epimerase/dehydratase family protein</fullName>
    </submittedName>
</protein>
<dbReference type="InterPro" id="IPR051783">
    <property type="entry name" value="NAD(P)-dependent_oxidoreduct"/>
</dbReference>
<gene>
    <name evidence="2" type="ORF">FC770_08685</name>
</gene>
<evidence type="ECO:0000313" key="2">
    <source>
        <dbReference type="EMBL" id="TKI62454.1"/>
    </source>
</evidence>
<name>A0A4U2YNM0_9ACTN</name>
<sequence>MKFVVIGASGNIGSAVLREATAHGKHQVVGVARRAPDLPGSGEGTVTWREADVTRDDLVPLLSGADAVVHVAWKFQPTHAPEETWETNVLGTKRVLEAVHRAGVPAVVLASSIAAYSPAADDAPVTEEWATDGASTAAYCREKAYNERLFDSFEAAHPDVRLVRMRPAFVFQRSAASEQRRIFAGPLLRPPMLRKELIPLVPVPRGLRFQAVHAGDVGRAFTAAASRDVRGAFNLAADGLITRVELGDLLSARTVEVSPRLTSHLLSAAWHLRAVGAPGALLDALMRLPVLSSERARTELDWEPHHSGVDALEAVLSGIPERGGSSLPPLHR</sequence>
<evidence type="ECO:0000259" key="1">
    <source>
        <dbReference type="Pfam" id="PF01370"/>
    </source>
</evidence>
<dbReference type="Gene3D" id="3.40.50.720">
    <property type="entry name" value="NAD(P)-binding Rossmann-like Domain"/>
    <property type="match status" value="1"/>
</dbReference>
<dbReference type="AlphaFoldDB" id="A0A4U2YNM0"/>
<proteinExistence type="predicted"/>
<dbReference type="GO" id="GO:0004029">
    <property type="term" value="F:aldehyde dehydrogenase (NAD+) activity"/>
    <property type="evidence" value="ECO:0007669"/>
    <property type="project" value="TreeGrafter"/>
</dbReference>
<organism evidence="2 3">
    <name type="scientific">Nocardioides jishulii</name>
    <dbReference type="NCBI Taxonomy" id="2575440"/>
    <lineage>
        <taxon>Bacteria</taxon>
        <taxon>Bacillati</taxon>
        <taxon>Actinomycetota</taxon>
        <taxon>Actinomycetes</taxon>
        <taxon>Propionibacteriales</taxon>
        <taxon>Nocardioidaceae</taxon>
        <taxon>Nocardioides</taxon>
    </lineage>
</organism>
<dbReference type="OrthoDB" id="3338687at2"/>
<evidence type="ECO:0000313" key="3">
    <source>
        <dbReference type="Proteomes" id="UP000307808"/>
    </source>
</evidence>
<dbReference type="PANTHER" id="PTHR48079:SF6">
    <property type="entry name" value="NAD(P)-BINDING DOMAIN-CONTAINING PROTEIN-RELATED"/>
    <property type="match status" value="1"/>
</dbReference>
<dbReference type="PANTHER" id="PTHR48079">
    <property type="entry name" value="PROTEIN YEEZ"/>
    <property type="match status" value="1"/>
</dbReference>